<name>A0A6A6UZA2_9PLEO</name>
<evidence type="ECO:0000313" key="2">
    <source>
        <dbReference type="Proteomes" id="UP000799440"/>
    </source>
</evidence>
<keyword evidence="2" id="KW-1185">Reference proteome</keyword>
<dbReference type="AlphaFoldDB" id="A0A6A6UZA2"/>
<proteinExistence type="predicted"/>
<dbReference type="Proteomes" id="UP000799440">
    <property type="component" value="Unassembled WGS sequence"/>
</dbReference>
<gene>
    <name evidence="1" type="ORF">M011DRAFT_471983</name>
</gene>
<organism evidence="1 2">
    <name type="scientific">Sporormia fimetaria CBS 119925</name>
    <dbReference type="NCBI Taxonomy" id="1340428"/>
    <lineage>
        <taxon>Eukaryota</taxon>
        <taxon>Fungi</taxon>
        <taxon>Dikarya</taxon>
        <taxon>Ascomycota</taxon>
        <taxon>Pezizomycotina</taxon>
        <taxon>Dothideomycetes</taxon>
        <taxon>Pleosporomycetidae</taxon>
        <taxon>Pleosporales</taxon>
        <taxon>Sporormiaceae</taxon>
        <taxon>Sporormia</taxon>
    </lineage>
</organism>
<protein>
    <submittedName>
        <fullName evidence="1">Uncharacterized protein</fullName>
    </submittedName>
</protein>
<sequence length="268" mass="29235">MRILYGSHTHSAFHPEDLISPRSKTSRGRRPPEQLIITIPYRTTLSRNIHLNRDQGEHLSAMRYFMTLVLPLAFASPPYGADEGANWRTISPSFIGIIDSNVPDMVVAAGDRMCGGPGSAHVIGEPGTTTIYKDTLSRPDRQVYVDTVIQFTKIPATAYDCQLEVAFAEVSGNCIPGYQTLGRVGRLTDSRATRSSTSSVVSLLASMFGTSIWCHGLKALTMRQTTEHPSLETWSVESPPWTCHTISPISGAVPIKIKGASLGFLSTE</sequence>
<accession>A0A6A6UZA2</accession>
<evidence type="ECO:0000313" key="1">
    <source>
        <dbReference type="EMBL" id="KAF2742804.1"/>
    </source>
</evidence>
<reference evidence="1" key="1">
    <citation type="journal article" date="2020" name="Stud. Mycol.">
        <title>101 Dothideomycetes genomes: a test case for predicting lifestyles and emergence of pathogens.</title>
        <authorList>
            <person name="Haridas S."/>
            <person name="Albert R."/>
            <person name="Binder M."/>
            <person name="Bloem J."/>
            <person name="Labutti K."/>
            <person name="Salamov A."/>
            <person name="Andreopoulos B."/>
            <person name="Baker S."/>
            <person name="Barry K."/>
            <person name="Bills G."/>
            <person name="Bluhm B."/>
            <person name="Cannon C."/>
            <person name="Castanera R."/>
            <person name="Culley D."/>
            <person name="Daum C."/>
            <person name="Ezra D."/>
            <person name="Gonzalez J."/>
            <person name="Henrissat B."/>
            <person name="Kuo A."/>
            <person name="Liang C."/>
            <person name="Lipzen A."/>
            <person name="Lutzoni F."/>
            <person name="Magnuson J."/>
            <person name="Mondo S."/>
            <person name="Nolan M."/>
            <person name="Ohm R."/>
            <person name="Pangilinan J."/>
            <person name="Park H.-J."/>
            <person name="Ramirez L."/>
            <person name="Alfaro M."/>
            <person name="Sun H."/>
            <person name="Tritt A."/>
            <person name="Yoshinaga Y."/>
            <person name="Zwiers L.-H."/>
            <person name="Turgeon B."/>
            <person name="Goodwin S."/>
            <person name="Spatafora J."/>
            <person name="Crous P."/>
            <person name="Grigoriev I."/>
        </authorList>
    </citation>
    <scope>NUCLEOTIDE SEQUENCE</scope>
    <source>
        <strain evidence="1">CBS 119925</strain>
    </source>
</reference>
<dbReference type="EMBL" id="MU006604">
    <property type="protein sequence ID" value="KAF2742804.1"/>
    <property type="molecule type" value="Genomic_DNA"/>
</dbReference>